<dbReference type="Gene3D" id="3.40.50.720">
    <property type="entry name" value="NAD(P)-binding Rossmann-like Domain"/>
    <property type="match status" value="2"/>
</dbReference>
<keyword evidence="4" id="KW-0520">NAD</keyword>
<keyword evidence="9" id="KW-1185">Reference proteome</keyword>
<evidence type="ECO:0000256" key="1">
    <source>
        <dbReference type="ARBA" id="ARBA00005854"/>
    </source>
</evidence>
<reference evidence="8 9" key="1">
    <citation type="submission" date="2020-08" db="EMBL/GenBank/DDBJ databases">
        <title>A Genomic Blueprint of the Chicken Gut Microbiome.</title>
        <authorList>
            <person name="Gilroy R."/>
            <person name="Ravi A."/>
            <person name="Getino M."/>
            <person name="Pursley I."/>
            <person name="Horton D.L."/>
            <person name="Alikhan N.-F."/>
            <person name="Baker D."/>
            <person name="Gharbi K."/>
            <person name="Hall N."/>
            <person name="Watson M."/>
            <person name="Adriaenssens E.M."/>
            <person name="Foster-Nyarko E."/>
            <person name="Jarju S."/>
            <person name="Secka A."/>
            <person name="Antonio M."/>
            <person name="Oren A."/>
            <person name="Chaudhuri R."/>
            <person name="La Ragione R.M."/>
            <person name="Hildebrand F."/>
            <person name="Pallen M.J."/>
        </authorList>
    </citation>
    <scope>NUCLEOTIDE SEQUENCE [LARGE SCALE GENOMIC DNA]</scope>
    <source>
        <strain evidence="8 9">Sa3CVN1</strain>
    </source>
</reference>
<dbReference type="InterPro" id="IPR029753">
    <property type="entry name" value="D-isomer_DH_CS"/>
</dbReference>
<evidence type="ECO:0000259" key="7">
    <source>
        <dbReference type="Pfam" id="PF02826"/>
    </source>
</evidence>
<organism evidence="8 9">
    <name type="scientific">Clostridium cibarium</name>
    <dbReference type="NCBI Taxonomy" id="2762247"/>
    <lineage>
        <taxon>Bacteria</taxon>
        <taxon>Bacillati</taxon>
        <taxon>Bacillota</taxon>
        <taxon>Clostridia</taxon>
        <taxon>Eubacteriales</taxon>
        <taxon>Clostridiaceae</taxon>
        <taxon>Clostridium</taxon>
    </lineage>
</organism>
<dbReference type="InterPro" id="IPR050857">
    <property type="entry name" value="D-2-hydroxyacid_DH"/>
</dbReference>
<accession>A0ABR8PWM3</accession>
<comment type="similarity">
    <text evidence="1 5">Belongs to the D-isomer specific 2-hydroxyacid dehydrogenase family.</text>
</comment>
<feature type="domain" description="D-isomer specific 2-hydroxyacid dehydrogenase catalytic" evidence="6">
    <location>
        <begin position="9"/>
        <end position="300"/>
    </location>
</feature>
<protein>
    <submittedName>
        <fullName evidence="8">D-2-hydroxyacid dehydrogenase</fullName>
    </submittedName>
</protein>
<evidence type="ECO:0000256" key="4">
    <source>
        <dbReference type="ARBA" id="ARBA00023027"/>
    </source>
</evidence>
<keyword evidence="3 5" id="KW-0560">Oxidoreductase</keyword>
<gene>
    <name evidence="8" type="ORF">H9661_14320</name>
</gene>
<evidence type="ECO:0000256" key="5">
    <source>
        <dbReference type="RuleBase" id="RU003719"/>
    </source>
</evidence>
<dbReference type="CDD" id="cd05303">
    <property type="entry name" value="PGDH_2"/>
    <property type="match status" value="1"/>
</dbReference>
<evidence type="ECO:0000256" key="3">
    <source>
        <dbReference type="ARBA" id="ARBA00023002"/>
    </source>
</evidence>
<evidence type="ECO:0000313" key="9">
    <source>
        <dbReference type="Proteomes" id="UP000627781"/>
    </source>
</evidence>
<dbReference type="EMBL" id="JACSRA010000025">
    <property type="protein sequence ID" value="MBD7912534.1"/>
    <property type="molecule type" value="Genomic_DNA"/>
</dbReference>
<dbReference type="SUPFAM" id="SSF51735">
    <property type="entry name" value="NAD(P)-binding Rossmann-fold domains"/>
    <property type="match status" value="1"/>
</dbReference>
<proteinExistence type="inferred from homology"/>
<dbReference type="InterPro" id="IPR006140">
    <property type="entry name" value="D-isomer_DH_NAD-bd"/>
</dbReference>
<feature type="domain" description="D-isomer specific 2-hydroxyacid dehydrogenase NAD-binding" evidence="7">
    <location>
        <begin position="107"/>
        <end position="278"/>
    </location>
</feature>
<dbReference type="InterPro" id="IPR036291">
    <property type="entry name" value="NAD(P)-bd_dom_sf"/>
</dbReference>
<dbReference type="Pfam" id="PF02826">
    <property type="entry name" value="2-Hacid_dh_C"/>
    <property type="match status" value="1"/>
</dbReference>
<dbReference type="RefSeq" id="WP_143318107.1">
    <property type="nucleotide sequence ID" value="NZ_JACSRA010000025.1"/>
</dbReference>
<evidence type="ECO:0000313" key="8">
    <source>
        <dbReference type="EMBL" id="MBD7912534.1"/>
    </source>
</evidence>
<dbReference type="PROSITE" id="PS00671">
    <property type="entry name" value="D_2_HYDROXYACID_DH_3"/>
    <property type="match status" value="1"/>
</dbReference>
<dbReference type="SUPFAM" id="SSF52283">
    <property type="entry name" value="Formate/glycerate dehydrogenase catalytic domain-like"/>
    <property type="match status" value="1"/>
</dbReference>
<sequence length="302" mass="32608">MIRVLTNDGLEATAIENLKAAGIEVVNEHIDQDKLGEALKEFDALVVRSATKVTKEVLDKEEGGKLKLVVRAGVGIDNIDVVAADEKGVTVKNTPNASSGSVAELALAHMFAVARFVNIANVTMRDGEWNKKKYEGIELSGKTLGIVGMGRIGRSLGAKATALGMKVVYTDLFGKQDSLVYDFLSMEELFKASDFISLHVPYDKTKGSLIGKKEFDLMKDGVYLINCARGKVVNEKALLEALESGKVAGAGVDVFEQEPTLNEALVKHPRVSVTPHIGASTKEAQNRIGEEVVSTIRTFFNI</sequence>
<comment type="caution">
    <text evidence="8">The sequence shown here is derived from an EMBL/GenBank/DDBJ whole genome shotgun (WGS) entry which is preliminary data.</text>
</comment>
<dbReference type="Pfam" id="PF00389">
    <property type="entry name" value="2-Hacid_dh"/>
    <property type="match status" value="1"/>
</dbReference>
<dbReference type="Proteomes" id="UP000627781">
    <property type="component" value="Unassembled WGS sequence"/>
</dbReference>
<keyword evidence="2" id="KW-0028">Amino-acid biosynthesis</keyword>
<name>A0ABR8PWM3_9CLOT</name>
<dbReference type="PROSITE" id="PS00065">
    <property type="entry name" value="D_2_HYDROXYACID_DH_1"/>
    <property type="match status" value="1"/>
</dbReference>
<dbReference type="InterPro" id="IPR006139">
    <property type="entry name" value="D-isomer_2_OHA_DH_cat_dom"/>
</dbReference>
<dbReference type="PANTHER" id="PTHR42789">
    <property type="entry name" value="D-ISOMER SPECIFIC 2-HYDROXYACID DEHYDROGENASE FAMILY PROTEIN (AFU_ORTHOLOGUE AFUA_6G10090)"/>
    <property type="match status" value="1"/>
</dbReference>
<evidence type="ECO:0000259" key="6">
    <source>
        <dbReference type="Pfam" id="PF00389"/>
    </source>
</evidence>
<evidence type="ECO:0000256" key="2">
    <source>
        <dbReference type="ARBA" id="ARBA00022605"/>
    </source>
</evidence>
<dbReference type="InterPro" id="IPR029752">
    <property type="entry name" value="D-isomer_DH_CS1"/>
</dbReference>
<dbReference type="PANTHER" id="PTHR42789:SF1">
    <property type="entry name" value="D-ISOMER SPECIFIC 2-HYDROXYACID DEHYDROGENASE FAMILY PROTEIN (AFU_ORTHOLOGUE AFUA_6G10090)"/>
    <property type="match status" value="1"/>
</dbReference>